<evidence type="ECO:0000259" key="2">
    <source>
        <dbReference type="Pfam" id="PF13472"/>
    </source>
</evidence>
<reference evidence="3 4" key="1">
    <citation type="submission" date="2020-07" db="EMBL/GenBank/DDBJ databases">
        <title>Pusillimonas sp. nov., isolated from poultry manure in Taiwan.</title>
        <authorList>
            <person name="Lin S.-Y."/>
            <person name="Tang Y.-S."/>
            <person name="Young C.-C."/>
        </authorList>
    </citation>
    <scope>NUCLEOTIDE SEQUENCE [LARGE SCALE GENOMIC DNA]</scope>
    <source>
        <strain evidence="3 4">CC-YST705</strain>
    </source>
</reference>
<keyword evidence="4" id="KW-1185">Reference proteome</keyword>
<dbReference type="Gene3D" id="3.40.50.1110">
    <property type="entry name" value="SGNH hydrolase"/>
    <property type="match status" value="1"/>
</dbReference>
<evidence type="ECO:0000313" key="3">
    <source>
        <dbReference type="EMBL" id="MCB5363173.1"/>
    </source>
</evidence>
<dbReference type="EMBL" id="JACDXW010000002">
    <property type="protein sequence ID" value="MCB5363173.1"/>
    <property type="molecule type" value="Genomic_DNA"/>
</dbReference>
<protein>
    <submittedName>
        <fullName evidence="3">Arylesterase</fullName>
    </submittedName>
</protein>
<dbReference type="PANTHER" id="PTHR30383">
    <property type="entry name" value="THIOESTERASE 1/PROTEASE 1/LYSOPHOSPHOLIPASE L1"/>
    <property type="match status" value="1"/>
</dbReference>
<feature type="signal peptide" evidence="1">
    <location>
        <begin position="1"/>
        <end position="28"/>
    </location>
</feature>
<feature type="chain" id="PRO_5045444874" evidence="1">
    <location>
        <begin position="29"/>
        <end position="219"/>
    </location>
</feature>
<evidence type="ECO:0000313" key="4">
    <source>
        <dbReference type="Proteomes" id="UP000776983"/>
    </source>
</evidence>
<dbReference type="Pfam" id="PF13472">
    <property type="entry name" value="Lipase_GDSL_2"/>
    <property type="match status" value="1"/>
</dbReference>
<accession>A0ABS8CAY7</accession>
<proteinExistence type="predicted"/>
<comment type="caution">
    <text evidence="3">The sequence shown here is derived from an EMBL/GenBank/DDBJ whole genome shotgun (WGS) entry which is preliminary data.</text>
</comment>
<dbReference type="Proteomes" id="UP000776983">
    <property type="component" value="Unassembled WGS sequence"/>
</dbReference>
<dbReference type="InterPro" id="IPR051532">
    <property type="entry name" value="Ester_Hydrolysis_Enzymes"/>
</dbReference>
<gene>
    <name evidence="3" type="ORF">H0484_05310</name>
</gene>
<keyword evidence="1" id="KW-0732">Signal</keyword>
<dbReference type="CDD" id="cd01822">
    <property type="entry name" value="Lysophospholipase_L1_like"/>
    <property type="match status" value="1"/>
</dbReference>
<organism evidence="3 4">
    <name type="scientific">Mesopusillimonas faecipullorum</name>
    <dbReference type="NCBI Taxonomy" id="2755040"/>
    <lineage>
        <taxon>Bacteria</taxon>
        <taxon>Pseudomonadati</taxon>
        <taxon>Pseudomonadota</taxon>
        <taxon>Betaproteobacteria</taxon>
        <taxon>Burkholderiales</taxon>
        <taxon>Alcaligenaceae</taxon>
        <taxon>Mesopusillimonas</taxon>
    </lineage>
</organism>
<feature type="domain" description="SGNH hydrolase-type esterase" evidence="2">
    <location>
        <begin position="40"/>
        <end position="199"/>
    </location>
</feature>
<dbReference type="InterPro" id="IPR036514">
    <property type="entry name" value="SGNH_hydro_sf"/>
</dbReference>
<name>A0ABS8CAY7_9BURK</name>
<dbReference type="InterPro" id="IPR013830">
    <property type="entry name" value="SGNH_hydro"/>
</dbReference>
<dbReference type="PANTHER" id="PTHR30383:SF24">
    <property type="entry name" value="THIOESTERASE 1_PROTEASE 1_LYSOPHOSPHOLIPASE L1"/>
    <property type="match status" value="1"/>
</dbReference>
<sequence length="219" mass="23890">MEYDCILPTRRNFILAAGLLTLAPCIWAQSPNGSTSNILVLGDSLSAEYGIRRDSGWVGLVQQRLSQSNLPYTMRNASVSGDTTSAGLSRLPAALQRHQPSIVILALGSNDALRGLPLEMTQANLEKMMALSREAGAVPVLVGMRMPPNYGRSYAEAFASMYDTLAQNQQAPLIPFLLEGVATRPELFQPDQMHPTEEAQPIIADNVWTVLNTVLKRQP</sequence>
<dbReference type="SUPFAM" id="SSF52266">
    <property type="entry name" value="SGNH hydrolase"/>
    <property type="match status" value="1"/>
</dbReference>
<evidence type="ECO:0000256" key="1">
    <source>
        <dbReference type="SAM" id="SignalP"/>
    </source>
</evidence>